<keyword evidence="2" id="KW-1185">Reference proteome</keyword>
<dbReference type="AlphaFoldDB" id="A0A8X6IGG8"/>
<gene>
    <name evidence="1" type="ORF">NPIL_566271</name>
</gene>
<protein>
    <submittedName>
        <fullName evidence="1">Uncharacterized protein</fullName>
    </submittedName>
</protein>
<dbReference type="EMBL" id="BMAW01044454">
    <property type="protein sequence ID" value="GFS44762.1"/>
    <property type="molecule type" value="Genomic_DNA"/>
</dbReference>
<proteinExistence type="predicted"/>
<organism evidence="1 2">
    <name type="scientific">Nephila pilipes</name>
    <name type="common">Giant wood spider</name>
    <name type="synonym">Nephila maculata</name>
    <dbReference type="NCBI Taxonomy" id="299642"/>
    <lineage>
        <taxon>Eukaryota</taxon>
        <taxon>Metazoa</taxon>
        <taxon>Ecdysozoa</taxon>
        <taxon>Arthropoda</taxon>
        <taxon>Chelicerata</taxon>
        <taxon>Arachnida</taxon>
        <taxon>Araneae</taxon>
        <taxon>Araneomorphae</taxon>
        <taxon>Entelegynae</taxon>
        <taxon>Araneoidea</taxon>
        <taxon>Nephilidae</taxon>
        <taxon>Nephila</taxon>
    </lineage>
</organism>
<dbReference type="OrthoDB" id="6473127at2759"/>
<evidence type="ECO:0000313" key="2">
    <source>
        <dbReference type="Proteomes" id="UP000887013"/>
    </source>
</evidence>
<comment type="caution">
    <text evidence="1">The sequence shown here is derived from an EMBL/GenBank/DDBJ whole genome shotgun (WGS) entry which is preliminary data.</text>
</comment>
<name>A0A8X6IGG8_NEPPI</name>
<sequence>MKEKDSCKEINCHVHCPKADASIATDDLDASNDLTDNRKLLKTFSTNPFFNHRQDVNCSKCAFIEDVFLTPSENLQSSNEFGNLFADTAQRTVRLLSSNPFAHVVVSNPFLRQSLPSPDPFQAASEDEILANLPQPPRESNAYCKEWVTQCANFVPKIHRSFTF</sequence>
<accession>A0A8X6IGG8</accession>
<dbReference type="Proteomes" id="UP000887013">
    <property type="component" value="Unassembled WGS sequence"/>
</dbReference>
<reference evidence="1" key="1">
    <citation type="submission" date="2020-08" db="EMBL/GenBank/DDBJ databases">
        <title>Multicomponent nature underlies the extraordinary mechanical properties of spider dragline silk.</title>
        <authorList>
            <person name="Kono N."/>
            <person name="Nakamura H."/>
            <person name="Mori M."/>
            <person name="Yoshida Y."/>
            <person name="Ohtoshi R."/>
            <person name="Malay A.D."/>
            <person name="Moran D.A.P."/>
            <person name="Tomita M."/>
            <person name="Numata K."/>
            <person name="Arakawa K."/>
        </authorList>
    </citation>
    <scope>NUCLEOTIDE SEQUENCE</scope>
</reference>
<evidence type="ECO:0000313" key="1">
    <source>
        <dbReference type="EMBL" id="GFS44762.1"/>
    </source>
</evidence>